<dbReference type="KEGG" id="psco:LY89DRAFT_688149"/>
<accession>A0A194WXY6</accession>
<name>A0A194WXY6_MOLSC</name>
<sequence>MVSQQTNTVSWQSAFLGLVPLALNAMTQPSTLDAKLPESSILFAARSSPFVCVADAVEVLIELCIHTYQRRKLREAAKLVNWRRARFRLGVELSSLEESAAEKHPRSFLIFFIATLLQAVKILGLEGLFWTKVWAGCYICSYVVLAGLQFLAPGGWRDDPPPRNATGDTSSTGGNTITSVVQLVWMRFALGVHIWVASGALYHVVYAPIARLSRTSSLGYGLSLLIGLIPAVSIASSGILLLWAMLDFFFQLLEHVRPRPPAFERMLSILRDLGSGKLLNIRWTVIFFAWFSILVGQLIKFFGWARYGEENVSSLGYGGGFLMLCCGVLLFFLHISSTVLKRVHSLRWLMPEPDVPRMVLVFPFLNFLVAFLYYRFAYDPHGTYKPAWTENLG</sequence>
<evidence type="ECO:0000256" key="1">
    <source>
        <dbReference type="SAM" id="Phobius"/>
    </source>
</evidence>
<keyword evidence="1" id="KW-0472">Membrane</keyword>
<gene>
    <name evidence="2" type="ORF">LY89DRAFT_688149</name>
</gene>
<proteinExistence type="predicted"/>
<dbReference type="EMBL" id="KQ947424">
    <property type="protein sequence ID" value="KUJ12462.1"/>
    <property type="molecule type" value="Genomic_DNA"/>
</dbReference>
<evidence type="ECO:0000313" key="3">
    <source>
        <dbReference type="Proteomes" id="UP000070700"/>
    </source>
</evidence>
<dbReference type="Proteomes" id="UP000070700">
    <property type="component" value="Unassembled WGS sequence"/>
</dbReference>
<dbReference type="OrthoDB" id="2847781at2759"/>
<keyword evidence="3" id="KW-1185">Reference proteome</keyword>
<reference evidence="2 3" key="1">
    <citation type="submission" date="2015-10" db="EMBL/GenBank/DDBJ databases">
        <title>Full genome of DAOMC 229536 Phialocephala scopiformis, a fungal endophyte of spruce producing the potent anti-insectan compound rugulosin.</title>
        <authorList>
            <consortium name="DOE Joint Genome Institute"/>
            <person name="Walker A.K."/>
            <person name="Frasz S.L."/>
            <person name="Seifert K.A."/>
            <person name="Miller J.D."/>
            <person name="Mondo S.J."/>
            <person name="Labutti K."/>
            <person name="Lipzen A."/>
            <person name="Dockter R."/>
            <person name="Kennedy M."/>
            <person name="Grigoriev I.V."/>
            <person name="Spatafora J.W."/>
        </authorList>
    </citation>
    <scope>NUCLEOTIDE SEQUENCE [LARGE SCALE GENOMIC DNA]</scope>
    <source>
        <strain evidence="2 3">CBS 120377</strain>
    </source>
</reference>
<feature type="transmembrane region" description="Helical" evidence="1">
    <location>
        <begin position="108"/>
        <end position="126"/>
    </location>
</feature>
<keyword evidence="1" id="KW-1133">Transmembrane helix</keyword>
<feature type="transmembrane region" description="Helical" evidence="1">
    <location>
        <begin position="281"/>
        <end position="303"/>
    </location>
</feature>
<evidence type="ECO:0000313" key="2">
    <source>
        <dbReference type="EMBL" id="KUJ12462.1"/>
    </source>
</evidence>
<organism evidence="2 3">
    <name type="scientific">Mollisia scopiformis</name>
    <name type="common">Conifer needle endophyte fungus</name>
    <name type="synonym">Phialocephala scopiformis</name>
    <dbReference type="NCBI Taxonomy" id="149040"/>
    <lineage>
        <taxon>Eukaryota</taxon>
        <taxon>Fungi</taxon>
        <taxon>Dikarya</taxon>
        <taxon>Ascomycota</taxon>
        <taxon>Pezizomycotina</taxon>
        <taxon>Leotiomycetes</taxon>
        <taxon>Helotiales</taxon>
        <taxon>Mollisiaceae</taxon>
        <taxon>Mollisia</taxon>
    </lineage>
</organism>
<keyword evidence="1" id="KW-0812">Transmembrane</keyword>
<dbReference type="GeneID" id="28825375"/>
<dbReference type="AlphaFoldDB" id="A0A194WXY6"/>
<feature type="transmembrane region" description="Helical" evidence="1">
    <location>
        <begin position="355"/>
        <end position="374"/>
    </location>
</feature>
<feature type="transmembrane region" description="Helical" evidence="1">
    <location>
        <begin position="315"/>
        <end position="335"/>
    </location>
</feature>
<feature type="transmembrane region" description="Helical" evidence="1">
    <location>
        <begin position="218"/>
        <end position="246"/>
    </location>
</feature>
<dbReference type="InParanoid" id="A0A194WXY6"/>
<protein>
    <submittedName>
        <fullName evidence="2">Uncharacterized protein</fullName>
    </submittedName>
</protein>
<feature type="transmembrane region" description="Helical" evidence="1">
    <location>
        <begin position="184"/>
        <end position="206"/>
    </location>
</feature>
<dbReference type="RefSeq" id="XP_018066817.1">
    <property type="nucleotide sequence ID" value="XM_018215649.1"/>
</dbReference>